<feature type="transmembrane region" description="Helical" evidence="14">
    <location>
        <begin position="423"/>
        <end position="448"/>
    </location>
</feature>
<comment type="similarity">
    <text evidence="2 13">Belongs to the sodium:solute symporter (SSF) (TC 2.A.21) family.</text>
</comment>
<evidence type="ECO:0000256" key="7">
    <source>
        <dbReference type="ARBA" id="ARBA00022989"/>
    </source>
</evidence>
<feature type="transmembrane region" description="Helical" evidence="14">
    <location>
        <begin position="197"/>
        <end position="215"/>
    </location>
</feature>
<dbReference type="PROSITE" id="PS50283">
    <property type="entry name" value="NA_SOLUT_SYMP_3"/>
    <property type="match status" value="1"/>
</dbReference>
<feature type="transmembrane region" description="Helical" evidence="14">
    <location>
        <begin position="45"/>
        <end position="63"/>
    </location>
</feature>
<dbReference type="GO" id="GO:0006814">
    <property type="term" value="P:sodium ion transport"/>
    <property type="evidence" value="ECO:0007669"/>
    <property type="project" value="UniProtKB-KW"/>
</dbReference>
<comment type="subcellular location">
    <subcellularLocation>
        <location evidence="1">Cell membrane</location>
        <topology evidence="1">Multi-pass membrane protein</topology>
    </subcellularLocation>
</comment>
<dbReference type="InterPro" id="IPR038377">
    <property type="entry name" value="Na/Glc_symporter_sf"/>
</dbReference>
<evidence type="ECO:0000256" key="10">
    <source>
        <dbReference type="ARBA" id="ARBA00023136"/>
    </source>
</evidence>
<dbReference type="GO" id="GO:0005886">
    <property type="term" value="C:plasma membrane"/>
    <property type="evidence" value="ECO:0007669"/>
    <property type="project" value="UniProtKB-SubCell"/>
</dbReference>
<feature type="transmembrane region" description="Helical" evidence="14">
    <location>
        <begin position="293"/>
        <end position="311"/>
    </location>
</feature>
<proteinExistence type="inferred from homology"/>
<feature type="transmembrane region" description="Helical" evidence="14">
    <location>
        <begin position="676"/>
        <end position="703"/>
    </location>
</feature>
<feature type="transmembrane region" description="Helical" evidence="14">
    <location>
        <begin position="118"/>
        <end position="146"/>
    </location>
</feature>
<feature type="transmembrane region" description="Helical" evidence="14">
    <location>
        <begin position="607"/>
        <end position="627"/>
    </location>
</feature>
<keyword evidence="4" id="KW-1003">Cell membrane</keyword>
<dbReference type="Pfam" id="PF00474">
    <property type="entry name" value="SSF"/>
    <property type="match status" value="1"/>
</dbReference>
<evidence type="ECO:0000256" key="14">
    <source>
        <dbReference type="SAM" id="Phobius"/>
    </source>
</evidence>
<feature type="transmembrane region" description="Helical" evidence="14">
    <location>
        <begin position="715"/>
        <end position="736"/>
    </location>
</feature>
<dbReference type="InterPro" id="IPR001734">
    <property type="entry name" value="Na/solute_symporter"/>
</dbReference>
<keyword evidence="16" id="KW-1185">Reference proteome</keyword>
<dbReference type="PANTHER" id="PTHR48086:SF3">
    <property type="entry name" value="SODIUM_PROLINE SYMPORTER"/>
    <property type="match status" value="1"/>
</dbReference>
<evidence type="ECO:0000256" key="5">
    <source>
        <dbReference type="ARBA" id="ARBA00022692"/>
    </source>
</evidence>
<keyword evidence="11" id="KW-0739">Sodium transport</keyword>
<feature type="transmembrane region" description="Helical" evidence="14">
    <location>
        <begin position="166"/>
        <end position="185"/>
    </location>
</feature>
<keyword evidence="9" id="KW-0406">Ion transport</keyword>
<accession>A0A6C2U037</accession>
<reference evidence="15 16" key="1">
    <citation type="submission" date="2019-04" db="EMBL/GenBank/DDBJ databases">
        <authorList>
            <person name="Van Vliet M D."/>
        </authorList>
    </citation>
    <scope>NUCLEOTIDE SEQUENCE [LARGE SCALE GENOMIC DNA]</scope>
    <source>
        <strain evidence="15 16">F1</strain>
    </source>
</reference>
<evidence type="ECO:0000256" key="13">
    <source>
        <dbReference type="RuleBase" id="RU362091"/>
    </source>
</evidence>
<organism evidence="15 16">
    <name type="scientific">Pontiella desulfatans</name>
    <dbReference type="NCBI Taxonomy" id="2750659"/>
    <lineage>
        <taxon>Bacteria</taxon>
        <taxon>Pseudomonadati</taxon>
        <taxon>Kiritimatiellota</taxon>
        <taxon>Kiritimatiellia</taxon>
        <taxon>Kiritimatiellales</taxon>
        <taxon>Pontiellaceae</taxon>
        <taxon>Pontiella</taxon>
    </lineage>
</organism>
<gene>
    <name evidence="15" type="ORF">PDESU_01884</name>
</gene>
<evidence type="ECO:0000256" key="3">
    <source>
        <dbReference type="ARBA" id="ARBA00022448"/>
    </source>
</evidence>
<evidence type="ECO:0008006" key="17">
    <source>
        <dbReference type="Google" id="ProtNLM"/>
    </source>
</evidence>
<feature type="transmembrane region" description="Helical" evidence="14">
    <location>
        <begin position="398"/>
        <end position="417"/>
    </location>
</feature>
<dbReference type="GO" id="GO:0015293">
    <property type="term" value="F:symporter activity"/>
    <property type="evidence" value="ECO:0007669"/>
    <property type="project" value="UniProtKB-KW"/>
</dbReference>
<keyword evidence="5 14" id="KW-0812">Transmembrane</keyword>
<feature type="transmembrane region" description="Helical" evidence="14">
    <location>
        <begin position="6"/>
        <end position="24"/>
    </location>
</feature>
<dbReference type="Proteomes" id="UP000366872">
    <property type="component" value="Unassembled WGS sequence"/>
</dbReference>
<keyword evidence="8" id="KW-0915">Sodium</keyword>
<evidence type="ECO:0000256" key="11">
    <source>
        <dbReference type="ARBA" id="ARBA00023201"/>
    </source>
</evidence>
<dbReference type="EMBL" id="CAAHFG010000001">
    <property type="protein sequence ID" value="VGO13328.1"/>
    <property type="molecule type" value="Genomic_DNA"/>
</dbReference>
<keyword evidence="6" id="KW-0769">Symport</keyword>
<feature type="transmembrane region" description="Helical" evidence="14">
    <location>
        <begin position="341"/>
        <end position="363"/>
    </location>
</feature>
<dbReference type="RefSeq" id="WP_136078905.1">
    <property type="nucleotide sequence ID" value="NZ_CAAHFG010000001.1"/>
</dbReference>
<evidence type="ECO:0000256" key="2">
    <source>
        <dbReference type="ARBA" id="ARBA00006434"/>
    </source>
</evidence>
<evidence type="ECO:0000256" key="4">
    <source>
        <dbReference type="ARBA" id="ARBA00022475"/>
    </source>
</evidence>
<evidence type="ECO:0000256" key="1">
    <source>
        <dbReference type="ARBA" id="ARBA00004651"/>
    </source>
</evidence>
<evidence type="ECO:0000313" key="16">
    <source>
        <dbReference type="Proteomes" id="UP000366872"/>
    </source>
</evidence>
<keyword evidence="3" id="KW-0813">Transport</keyword>
<feature type="transmembrane region" description="Helical" evidence="14">
    <location>
        <begin position="455"/>
        <end position="474"/>
    </location>
</feature>
<protein>
    <recommendedName>
        <fullName evidence="17">Sodium/glucose cotransporter</fullName>
    </recommendedName>
</protein>
<evidence type="ECO:0000313" key="15">
    <source>
        <dbReference type="EMBL" id="VGO13328.1"/>
    </source>
</evidence>
<comment type="catalytic activity">
    <reaction evidence="12">
        <text>L-proline(in) + Na(+)(in) = L-proline(out) + Na(+)(out)</text>
        <dbReference type="Rhea" id="RHEA:28967"/>
        <dbReference type="ChEBI" id="CHEBI:29101"/>
        <dbReference type="ChEBI" id="CHEBI:60039"/>
    </reaction>
</comment>
<keyword evidence="7 14" id="KW-1133">Transmembrane helix</keyword>
<feature type="transmembrane region" description="Helical" evidence="14">
    <location>
        <begin position="249"/>
        <end position="272"/>
    </location>
</feature>
<dbReference type="PANTHER" id="PTHR48086">
    <property type="entry name" value="SODIUM/PROLINE SYMPORTER-RELATED"/>
    <property type="match status" value="1"/>
</dbReference>
<feature type="transmembrane region" description="Helical" evidence="14">
    <location>
        <begin position="75"/>
        <end position="97"/>
    </location>
</feature>
<evidence type="ECO:0000256" key="9">
    <source>
        <dbReference type="ARBA" id="ARBA00023065"/>
    </source>
</evidence>
<sequence>MNLHWIDWTLIVVFLGLLTGAALFTRTYMRGVADFMAAGRCANRYLLTSAHAMSMLGLMQVVQEFQTYYEAGFGGIWWMTMTIPIGLAVSLSGWVVYRWRATRVLTQAQLFEMRYGKGYRIFTGIVVFATQLFGLSIFPTVATRFFVNYLGLPEFVPLFGFDVPTFYLIVSMLLFLALAFTFIGGQITVIVTDSMQAMFTMIVFALIFGLLLFKLDWSALTEGLAAAPENASKVNPFKMGGTYLYSPKFYFILAFYMIFIWPAGGWNQAATASAKTPHESRMSIVLSNVRNHIIYSTLFIVPIFAYALLHLPEYADLQQSVTGALAGQEDQVMRQIRVPVLLANFLPIGVKGLFAALALATFISTNNSYLLQFGGMFAQDVVLPLRKKTLGPKAHMRLLRISIVAVAVLYFGLSIVFNQKQDMQMFFALVWASVAGCLYIPFLAALYWKRGTMRAAWITAIIGLLLTFGAFDLVRNASIPNLGDTFGSGKWNEHTLYFKSRSYTIAPGEATGGSLVWRFGAEAYEVVDVPLEARLTSRGGAAKAEIDAQTVKAGAGTISILDPDDLLVAEASGGGFEFKQPGYHRFIVESLKKIDGIFQGDGWNMGFWIYLILAVIFIAVSWIDSLVAKVPEFNLDQLLHRGDYASEKGEAEHEKFENVWYQLFNITREFTFGDKLVFFILTGWGIFWFFVFVIGCLCQWLIGIPDGVWAKYFQISTYINFAYVLVGAVWLVTGALKNMKEMFRDLDAAQRDDSDDGMVG</sequence>
<dbReference type="Gene3D" id="1.20.1730.10">
    <property type="entry name" value="Sodium/glucose cotransporter"/>
    <property type="match status" value="1"/>
</dbReference>
<evidence type="ECO:0000256" key="12">
    <source>
        <dbReference type="ARBA" id="ARBA00033708"/>
    </source>
</evidence>
<evidence type="ECO:0000256" key="8">
    <source>
        <dbReference type="ARBA" id="ARBA00023053"/>
    </source>
</evidence>
<evidence type="ECO:0000256" key="6">
    <source>
        <dbReference type="ARBA" id="ARBA00022847"/>
    </source>
</evidence>
<keyword evidence="10 14" id="KW-0472">Membrane</keyword>
<dbReference type="AlphaFoldDB" id="A0A6C2U037"/>
<name>A0A6C2U037_PONDE</name>
<dbReference type="InterPro" id="IPR050277">
    <property type="entry name" value="Sodium:Solute_Symporter"/>
</dbReference>